<feature type="region of interest" description="Disordered" evidence="1">
    <location>
        <begin position="148"/>
        <end position="325"/>
    </location>
</feature>
<feature type="compositionally biased region" description="Basic and acidic residues" evidence="1">
    <location>
        <begin position="245"/>
        <end position="259"/>
    </location>
</feature>
<feature type="compositionally biased region" description="Polar residues" evidence="1">
    <location>
        <begin position="166"/>
        <end position="179"/>
    </location>
</feature>
<dbReference type="OrthoDB" id="362001at2759"/>
<feature type="non-terminal residue" evidence="2">
    <location>
        <position position="412"/>
    </location>
</feature>
<comment type="caution">
    <text evidence="2">The sequence shown here is derived from an EMBL/GenBank/DDBJ whole genome shotgun (WGS) entry which is preliminary data.</text>
</comment>
<organism evidence="2 3">
    <name type="scientific">Cystoisospora suis</name>
    <dbReference type="NCBI Taxonomy" id="483139"/>
    <lineage>
        <taxon>Eukaryota</taxon>
        <taxon>Sar</taxon>
        <taxon>Alveolata</taxon>
        <taxon>Apicomplexa</taxon>
        <taxon>Conoidasida</taxon>
        <taxon>Coccidia</taxon>
        <taxon>Eucoccidiorida</taxon>
        <taxon>Eimeriorina</taxon>
        <taxon>Sarcocystidae</taxon>
        <taxon>Cystoisospora</taxon>
    </lineage>
</organism>
<dbReference type="RefSeq" id="XP_067918338.1">
    <property type="nucleotide sequence ID" value="XM_068069685.1"/>
</dbReference>
<reference evidence="2 3" key="1">
    <citation type="journal article" date="2017" name="Int. J. Parasitol.">
        <title>The genome of the protozoan parasite Cystoisospora suis and a reverse vaccinology approach to identify vaccine candidates.</title>
        <authorList>
            <person name="Palmieri N."/>
            <person name="Shrestha A."/>
            <person name="Ruttkowski B."/>
            <person name="Beck T."/>
            <person name="Vogl C."/>
            <person name="Tomley F."/>
            <person name="Blake D.P."/>
            <person name="Joachim A."/>
        </authorList>
    </citation>
    <scope>NUCLEOTIDE SEQUENCE [LARGE SCALE GENOMIC DNA]</scope>
    <source>
        <strain evidence="2 3">Wien I</strain>
    </source>
</reference>
<proteinExistence type="predicted"/>
<keyword evidence="3" id="KW-1185">Reference proteome</keyword>
<feature type="compositionally biased region" description="Basic and acidic residues" evidence="1">
    <location>
        <begin position="193"/>
        <end position="205"/>
    </location>
</feature>
<feature type="compositionally biased region" description="Low complexity" evidence="1">
    <location>
        <begin position="229"/>
        <end position="244"/>
    </location>
</feature>
<feature type="compositionally biased region" description="Low complexity" evidence="1">
    <location>
        <begin position="264"/>
        <end position="285"/>
    </location>
</feature>
<accession>A0A2C6KJF1</accession>
<feature type="compositionally biased region" description="Polar residues" evidence="1">
    <location>
        <begin position="60"/>
        <end position="71"/>
    </location>
</feature>
<evidence type="ECO:0000313" key="3">
    <source>
        <dbReference type="Proteomes" id="UP000221165"/>
    </source>
</evidence>
<evidence type="ECO:0000256" key="1">
    <source>
        <dbReference type="SAM" id="MobiDB-lite"/>
    </source>
</evidence>
<dbReference type="EMBL" id="MIGC01005770">
    <property type="protein sequence ID" value="PHJ16612.1"/>
    <property type="molecule type" value="Genomic_DNA"/>
</dbReference>
<sequence>MEDYLQRHRAAYERRLAEQRAREEQEKPAAESPAVATGFTSDSSSSGASSSTASGGQGSPLTSSRGQSSDVASEDQAGNFVSPPANPEQAALEAASVEEAKRLQRQFEAEMEGIRPPDDTYQECLLAEEPHPATLAWWDTAGALPLNLASSSGSIGSRQGRRVEGSSASRTGAEGQNESGDAVAAGAEEDDEALARRLQEEEFQRHSGLSPPAGTGTPQAVPSLSSTPPLAERSSSPAALAAALARREPAVIDVDRDSNSEVQVVSSPVRSSASSSPSASSPARANRQFARTISPSPQQPALDRQAMRGRQQSPQRMPPVVTDEEVAASAAAAGIDVDSEVPPSPERQSVCSLASELRALYTLRQLPVSAGSFVALQFALKCTTIFSECRRRRFFKQPLPRALSICDWFGRL</sequence>
<gene>
    <name evidence="2" type="ORF">CSUI_009571</name>
</gene>
<evidence type="ECO:0000313" key="2">
    <source>
        <dbReference type="EMBL" id="PHJ16612.1"/>
    </source>
</evidence>
<protein>
    <submittedName>
        <fullName evidence="2">Uncharacterized protein</fullName>
    </submittedName>
</protein>
<feature type="compositionally biased region" description="Low complexity" evidence="1">
    <location>
        <begin position="36"/>
        <end position="54"/>
    </location>
</feature>
<dbReference type="VEuPathDB" id="ToxoDB:CSUI_009571"/>
<feature type="compositionally biased region" description="Polar residues" evidence="1">
    <location>
        <begin position="216"/>
        <end position="228"/>
    </location>
</feature>
<feature type="region of interest" description="Disordered" evidence="1">
    <location>
        <begin position="15"/>
        <end position="97"/>
    </location>
</feature>
<dbReference type="GeneID" id="94432896"/>
<feature type="compositionally biased region" description="Basic and acidic residues" evidence="1">
    <location>
        <begin position="15"/>
        <end position="29"/>
    </location>
</feature>
<dbReference type="AlphaFoldDB" id="A0A2C6KJF1"/>
<name>A0A2C6KJF1_9APIC</name>
<dbReference type="Proteomes" id="UP000221165">
    <property type="component" value="Unassembled WGS sequence"/>
</dbReference>